<dbReference type="Proteomes" id="UP000184144">
    <property type="component" value="Unassembled WGS sequence"/>
</dbReference>
<evidence type="ECO:0000313" key="2">
    <source>
        <dbReference type="EMBL" id="SHF35300.1"/>
    </source>
</evidence>
<proteinExistence type="predicted"/>
<dbReference type="STRING" id="1486859.SAMN05444273_105236"/>
<accession>A0A1M5AYK9</accession>
<evidence type="ECO:0000313" key="3">
    <source>
        <dbReference type="Proteomes" id="UP000184144"/>
    </source>
</evidence>
<dbReference type="Pfam" id="PF01636">
    <property type="entry name" value="APH"/>
    <property type="match status" value="1"/>
</dbReference>
<dbReference type="Gene3D" id="3.30.200.20">
    <property type="entry name" value="Phosphorylase Kinase, domain 1"/>
    <property type="match status" value="1"/>
</dbReference>
<evidence type="ECO:0000259" key="1">
    <source>
        <dbReference type="Pfam" id="PF01636"/>
    </source>
</evidence>
<dbReference type="EMBL" id="FQUV01000005">
    <property type="protein sequence ID" value="SHF35300.1"/>
    <property type="molecule type" value="Genomic_DNA"/>
</dbReference>
<sequence length="338" mass="37266">MTKTRQEQAERFIASTDWSGAARTPLAGDASNRRYDRVRKDGLPPAVLMDAAPERGEDVRPFTAIARHLSDIGLSAPRIYAQDATHGFLLIEDLGDDLLARVVKRRPELEAQLYQAAIDALIVAQNAPPPPLAPYDADAMAVTAMRLPDWYLPHATGQSVPDALASEYNALVRDMLDRLMTGKSVMVQRDYHAENLLWLPDRDGAARVGLLDFQDAMLGHPAYDLASLLKDARRDVATDVQQEMLAYYIAQTGADAEAFTAAYAACSAQRNLRIIGGFARLCVRDGKPNYPDMMPRVWENLMGDLKHPEIAELRDFIETHAPAPKAEIIARIKAAAHG</sequence>
<dbReference type="SUPFAM" id="SSF56112">
    <property type="entry name" value="Protein kinase-like (PK-like)"/>
    <property type="match status" value="1"/>
</dbReference>
<dbReference type="AlphaFoldDB" id="A0A1M5AYK9"/>
<reference evidence="3" key="1">
    <citation type="submission" date="2016-11" db="EMBL/GenBank/DDBJ databases">
        <authorList>
            <person name="Varghese N."/>
            <person name="Submissions S."/>
        </authorList>
    </citation>
    <scope>NUCLEOTIDE SEQUENCE [LARGE SCALE GENOMIC DNA]</scope>
    <source>
        <strain evidence="3">DSM 100566</strain>
    </source>
</reference>
<gene>
    <name evidence="2" type="ORF">SAMN05444273_105236</name>
</gene>
<dbReference type="RefSeq" id="WP_073144081.1">
    <property type="nucleotide sequence ID" value="NZ_FQUV01000005.1"/>
</dbReference>
<keyword evidence="3" id="KW-1185">Reference proteome</keyword>
<name>A0A1M5AYK9_9RHOB</name>
<organism evidence="2 3">
    <name type="scientific">Litoreibacter ascidiaceicola</name>
    <dbReference type="NCBI Taxonomy" id="1486859"/>
    <lineage>
        <taxon>Bacteria</taxon>
        <taxon>Pseudomonadati</taxon>
        <taxon>Pseudomonadota</taxon>
        <taxon>Alphaproteobacteria</taxon>
        <taxon>Rhodobacterales</taxon>
        <taxon>Roseobacteraceae</taxon>
        <taxon>Litoreibacter</taxon>
    </lineage>
</organism>
<feature type="domain" description="Aminoglycoside phosphotransferase" evidence="1">
    <location>
        <begin position="24"/>
        <end position="249"/>
    </location>
</feature>
<protein>
    <recommendedName>
        <fullName evidence="1">Aminoglycoside phosphotransferase domain-containing protein</fullName>
    </recommendedName>
</protein>
<dbReference type="InterPro" id="IPR002575">
    <property type="entry name" value="Aminoglycoside_PTrfase"/>
</dbReference>
<dbReference type="InterPro" id="IPR011009">
    <property type="entry name" value="Kinase-like_dom_sf"/>
</dbReference>
<dbReference type="OrthoDB" id="9809275at2"/>
<dbReference type="Gene3D" id="3.90.1200.10">
    <property type="match status" value="1"/>
</dbReference>